<reference evidence="3 4" key="1">
    <citation type="submission" date="2019-01" db="EMBL/GenBank/DDBJ databases">
        <authorList>
            <person name="Brito A."/>
        </authorList>
    </citation>
    <scope>NUCLEOTIDE SEQUENCE [LARGE SCALE GENOMIC DNA]</scope>
    <source>
        <strain evidence="3">1</strain>
    </source>
</reference>
<dbReference type="GO" id="GO:0030089">
    <property type="term" value="C:phycobilisome"/>
    <property type="evidence" value="ECO:0007669"/>
    <property type="project" value="UniProtKB-KW"/>
</dbReference>
<sequence length="776" mass="87860">MDIRQARQLAQDENTTPEKLEKLARNKDYQTRKYVAGNPNTPVIVLEKLGAEFPEEITNNPIFYLLLLENPESEFVRLSLARSSTTEPKTLVKLAESNDFNLLYAIAGNLNTPLDILEKLSEILSLQVGIAANPQTPLSILKKLASSKNYVVRQAVARNKSVSSEILEILARDRDLRVLLAITQNPHTPTSILEIVAATEESIVRDSLLKHPNFTDSVLNIIKFIDGTARPNPSTLEKLAKNPHLKIRRMVADYMNTPANILRQLAREDDSTILECITIHPNFSVDTLKGIASRLIEYSRLNQIIQTKSKLRPNKYVLSKCYRNLIENNQVELSIKMQLVDLISSINYRGVLSQLAQSNFVEPDILLQITESCTIYSNILKPWLYLANNFNTPNQALEIIYRELSKNEASYTDRNQVSKIYKALYHHQNTPLIIKKEIAENKKVSEYSIASNPITFQKVLRELSKKRAHSIRLYVINNPSTPADVFEYFIQNNKMTSDVARCKNTPIPILEMLAAKKGIYLKTELAENPNLPVPILENLAKESKDKIRASVARNPSTPAHILDFLAKDLSPRVRFMAVQNKNLSNTTMAKIINRNSEFYKEFPPGLRERISESYKEGLSLLRENNLINDSNFSQSSYLEAISQDYSLMIGTIGETHQEIQLALLERILVDGSDFSQSLSLEAISQYYSLSIMQKIAQNKNIAPIYLDYLAFNIPTKPDLNPNVCLPTLQVHIADNINASMETLEKLATSSDTEIQEKARKTLKIKYSVSSLQKLNS</sequence>
<evidence type="ECO:0000313" key="4">
    <source>
        <dbReference type="Proteomes" id="UP000320055"/>
    </source>
</evidence>
<accession>A0A563W268</accession>
<evidence type="ECO:0000256" key="1">
    <source>
        <dbReference type="ARBA" id="ARBA00022549"/>
    </source>
</evidence>
<keyword evidence="2" id="KW-0605">Phycobilisome</keyword>
<keyword evidence="1" id="KW-0042">Antenna complex</keyword>
<proteinExistence type="predicted"/>
<dbReference type="EMBL" id="CAACVJ010000600">
    <property type="protein sequence ID" value="VEP17727.1"/>
    <property type="molecule type" value="Genomic_DNA"/>
</dbReference>
<dbReference type="InterPro" id="IPR011989">
    <property type="entry name" value="ARM-like"/>
</dbReference>
<dbReference type="RefSeq" id="WP_144876153.1">
    <property type="nucleotide sequence ID" value="NZ_LR214371.1"/>
</dbReference>
<dbReference type="InterPro" id="IPR016024">
    <property type="entry name" value="ARM-type_fold"/>
</dbReference>
<dbReference type="Proteomes" id="UP000320055">
    <property type="component" value="Unassembled WGS sequence"/>
</dbReference>
<evidence type="ECO:0000256" key="2">
    <source>
        <dbReference type="ARBA" id="ARBA00022738"/>
    </source>
</evidence>
<dbReference type="AlphaFoldDB" id="A0A563W268"/>
<gene>
    <name evidence="3" type="ORF">H1P_6390003</name>
</gene>
<evidence type="ECO:0000313" key="3">
    <source>
        <dbReference type="EMBL" id="VEP17727.1"/>
    </source>
</evidence>
<organism evidence="3 4">
    <name type="scientific">Hyella patelloides LEGE 07179</name>
    <dbReference type="NCBI Taxonomy" id="945734"/>
    <lineage>
        <taxon>Bacteria</taxon>
        <taxon>Bacillati</taxon>
        <taxon>Cyanobacteriota</taxon>
        <taxon>Cyanophyceae</taxon>
        <taxon>Pleurocapsales</taxon>
        <taxon>Hyellaceae</taxon>
        <taxon>Hyella</taxon>
    </lineage>
</organism>
<protein>
    <recommendedName>
        <fullName evidence="5">Leucine rich repeat variant</fullName>
    </recommendedName>
</protein>
<name>A0A563W268_9CYAN</name>
<dbReference type="Gene3D" id="1.25.10.10">
    <property type="entry name" value="Leucine-rich Repeat Variant"/>
    <property type="match status" value="2"/>
</dbReference>
<dbReference type="OrthoDB" id="500355at2"/>
<dbReference type="SUPFAM" id="SSF48371">
    <property type="entry name" value="ARM repeat"/>
    <property type="match status" value="1"/>
</dbReference>
<evidence type="ECO:0008006" key="5">
    <source>
        <dbReference type="Google" id="ProtNLM"/>
    </source>
</evidence>
<keyword evidence="4" id="KW-1185">Reference proteome</keyword>